<comment type="catalytic activity">
    <reaction evidence="10 11">
        <text>protoporphyrinogen IX + 3 O2 = protoporphyrin IX + 3 H2O2</text>
        <dbReference type="Rhea" id="RHEA:25576"/>
        <dbReference type="ChEBI" id="CHEBI:15379"/>
        <dbReference type="ChEBI" id="CHEBI:16240"/>
        <dbReference type="ChEBI" id="CHEBI:57306"/>
        <dbReference type="ChEBI" id="CHEBI:57307"/>
        <dbReference type="EC" id="1.3.3.4"/>
    </reaction>
</comment>
<dbReference type="Proteomes" id="UP000076722">
    <property type="component" value="Unassembled WGS sequence"/>
</dbReference>
<comment type="pathway">
    <text evidence="2 11">Porphyrin-containing compound metabolism; protoporphyrin-IX biosynthesis; protoporphyrin-IX from protoporphyrinogen-IX: step 1/1.</text>
</comment>
<evidence type="ECO:0000313" key="14">
    <source>
        <dbReference type="Proteomes" id="UP000076722"/>
    </source>
</evidence>
<evidence type="ECO:0000259" key="12">
    <source>
        <dbReference type="Pfam" id="PF01593"/>
    </source>
</evidence>
<dbReference type="GO" id="GO:0004729">
    <property type="term" value="F:oxygen-dependent protoporphyrinogen oxidase activity"/>
    <property type="evidence" value="ECO:0007669"/>
    <property type="project" value="UniProtKB-UniRule"/>
</dbReference>
<evidence type="ECO:0000256" key="6">
    <source>
        <dbReference type="ARBA" id="ARBA00022827"/>
    </source>
</evidence>
<evidence type="ECO:0000256" key="1">
    <source>
        <dbReference type="ARBA" id="ARBA00002600"/>
    </source>
</evidence>
<dbReference type="SUPFAM" id="SSF51905">
    <property type="entry name" value="FAD/NAD(P)-binding domain"/>
    <property type="match status" value="1"/>
</dbReference>
<evidence type="ECO:0000256" key="9">
    <source>
        <dbReference type="ARBA" id="ARBA00023244"/>
    </source>
</evidence>
<protein>
    <recommendedName>
        <fullName evidence="4 11">Protoporphyrinogen oxidase</fullName>
        <ecNumber evidence="4 11">1.3.3.4</ecNumber>
    </recommendedName>
</protein>
<keyword evidence="7 11" id="KW-0560">Oxidoreductase</keyword>
<dbReference type="EMBL" id="KV419399">
    <property type="protein sequence ID" value="KZS96348.1"/>
    <property type="molecule type" value="Genomic_DNA"/>
</dbReference>
<keyword evidence="14" id="KW-1185">Reference proteome</keyword>
<evidence type="ECO:0000256" key="4">
    <source>
        <dbReference type="ARBA" id="ARBA00012867"/>
    </source>
</evidence>
<feature type="domain" description="Amine oxidase" evidence="12">
    <location>
        <begin position="13"/>
        <end position="494"/>
    </location>
</feature>
<dbReference type="PANTHER" id="PTHR42923">
    <property type="entry name" value="PROTOPORPHYRINOGEN OXIDASE"/>
    <property type="match status" value="1"/>
</dbReference>
<keyword evidence="5 11" id="KW-0285">Flavoprotein</keyword>
<evidence type="ECO:0000256" key="11">
    <source>
        <dbReference type="RuleBase" id="RU367069"/>
    </source>
</evidence>
<dbReference type="UniPathway" id="UPA00251">
    <property type="reaction ID" value="UER00324"/>
</dbReference>
<gene>
    <name evidence="13" type="ORF">SISNIDRAFT_536959</name>
</gene>
<accession>A0A164XW82</accession>
<dbReference type="Gene3D" id="3.50.50.60">
    <property type="entry name" value="FAD/NAD(P)-binding domain"/>
    <property type="match status" value="1"/>
</dbReference>
<evidence type="ECO:0000256" key="8">
    <source>
        <dbReference type="ARBA" id="ARBA00023133"/>
    </source>
</evidence>
<comment type="subcellular location">
    <subcellularLocation>
        <location evidence="11">Mitochondrion inner membrane</location>
    </subcellularLocation>
</comment>
<comment type="similarity">
    <text evidence="3 11">Belongs to the protoporphyrinogen/coproporphyrinogen oxidase family. Protoporphyrinogen oxidase subfamily.</text>
</comment>
<comment type="function">
    <text evidence="1 11">Catalyzes the 6-electron oxidation of protoporphyrinogen-IX to form protoporphyrin-IX.</text>
</comment>
<dbReference type="InterPro" id="IPR050464">
    <property type="entry name" value="Zeta_carotene_desat/Oxidored"/>
</dbReference>
<dbReference type="InterPro" id="IPR004572">
    <property type="entry name" value="Protoporphyrinogen_oxidase"/>
</dbReference>
<dbReference type="GO" id="GO:0006782">
    <property type="term" value="P:protoporphyrinogen IX biosynthetic process"/>
    <property type="evidence" value="ECO:0007669"/>
    <property type="project" value="UniProtKB-UniRule"/>
</dbReference>
<dbReference type="InterPro" id="IPR002937">
    <property type="entry name" value="Amino_oxidase"/>
</dbReference>
<dbReference type="AlphaFoldDB" id="A0A164XW82"/>
<evidence type="ECO:0000256" key="7">
    <source>
        <dbReference type="ARBA" id="ARBA00023002"/>
    </source>
</evidence>
<proteinExistence type="inferred from homology"/>
<keyword evidence="6 11" id="KW-0274">FAD</keyword>
<organism evidence="13 14">
    <name type="scientific">Sistotremastrum niveocremeum HHB9708</name>
    <dbReference type="NCBI Taxonomy" id="1314777"/>
    <lineage>
        <taxon>Eukaryota</taxon>
        <taxon>Fungi</taxon>
        <taxon>Dikarya</taxon>
        <taxon>Basidiomycota</taxon>
        <taxon>Agaricomycotina</taxon>
        <taxon>Agaricomycetes</taxon>
        <taxon>Sistotremastrales</taxon>
        <taxon>Sistotremastraceae</taxon>
        <taxon>Sertulicium</taxon>
        <taxon>Sertulicium niveocremeum</taxon>
    </lineage>
</organism>
<evidence type="ECO:0000313" key="13">
    <source>
        <dbReference type="EMBL" id="KZS96348.1"/>
    </source>
</evidence>
<name>A0A164XW82_9AGAM</name>
<dbReference type="SUPFAM" id="SSF54373">
    <property type="entry name" value="FAD-linked reductases, C-terminal domain"/>
    <property type="match status" value="1"/>
</dbReference>
<dbReference type="Pfam" id="PF01593">
    <property type="entry name" value="Amino_oxidase"/>
    <property type="match status" value="1"/>
</dbReference>
<keyword evidence="9 11" id="KW-0627">Porphyrin biosynthesis</keyword>
<evidence type="ECO:0000256" key="3">
    <source>
        <dbReference type="ARBA" id="ARBA00010551"/>
    </source>
</evidence>
<reference evidence="13 14" key="1">
    <citation type="journal article" date="2016" name="Mol. Biol. Evol.">
        <title>Comparative Genomics of Early-Diverging Mushroom-Forming Fungi Provides Insights into the Origins of Lignocellulose Decay Capabilities.</title>
        <authorList>
            <person name="Nagy L.G."/>
            <person name="Riley R."/>
            <person name="Tritt A."/>
            <person name="Adam C."/>
            <person name="Daum C."/>
            <person name="Floudas D."/>
            <person name="Sun H."/>
            <person name="Yadav J.S."/>
            <person name="Pangilinan J."/>
            <person name="Larsson K.H."/>
            <person name="Matsuura K."/>
            <person name="Barry K."/>
            <person name="Labutti K."/>
            <person name="Kuo R."/>
            <person name="Ohm R.A."/>
            <person name="Bhattacharya S.S."/>
            <person name="Shirouzu T."/>
            <person name="Yoshinaga Y."/>
            <person name="Martin F.M."/>
            <person name="Grigoriev I.V."/>
            <person name="Hibbett D.S."/>
        </authorList>
    </citation>
    <scope>NUCLEOTIDE SEQUENCE [LARGE SCALE GENOMIC DNA]</scope>
    <source>
        <strain evidence="13 14">HHB9708</strain>
    </source>
</reference>
<evidence type="ECO:0000256" key="2">
    <source>
        <dbReference type="ARBA" id="ARBA00005073"/>
    </source>
</evidence>
<dbReference type="EC" id="1.3.3.4" evidence="4 11"/>
<dbReference type="NCBIfam" id="TIGR00562">
    <property type="entry name" value="proto_IX_ox"/>
    <property type="match status" value="1"/>
</dbReference>
<comment type="cofactor">
    <cofactor evidence="11">
        <name>FAD</name>
        <dbReference type="ChEBI" id="CHEBI:57692"/>
    </cofactor>
    <text evidence="11">Binds 1 FAD per subunit.</text>
</comment>
<dbReference type="OrthoDB" id="438553at2759"/>
<dbReference type="InterPro" id="IPR036188">
    <property type="entry name" value="FAD/NAD-bd_sf"/>
</dbReference>
<dbReference type="GO" id="GO:0005743">
    <property type="term" value="C:mitochondrial inner membrane"/>
    <property type="evidence" value="ECO:0007669"/>
    <property type="project" value="UniProtKB-SubCell"/>
</dbReference>
<evidence type="ECO:0000256" key="5">
    <source>
        <dbReference type="ARBA" id="ARBA00022630"/>
    </source>
</evidence>
<keyword evidence="8 11" id="KW-0350">Heme biosynthesis</keyword>
<sequence length="499" mass="53534">MPPTHVAVLGGGITGLTSAFHLARRFPKTQITVFESNNRLGGWVRSQRKKIEQNKASVLLESGPRTLRPNSKALLELINLLNLKPHVLKTSTSAPAAKNRFLHIPGSQGLSILPSSLSTLFKSPVSSLLVGSVLKDLIRPPNRGQSSKEEEDESVDSFLSRRFGDDFARVMGSALVHGVYAADSRILSIRSAFPSLWKAHIRGTGSVARSMVLRPFLPKEKDEGTPKAEYEFGDTEEFMKGVSVFSFVNGIQDLTTGLAKRLDEMPNVAIKNDGVSSLEPTTGGFAVCSITLDSSQVAETSHVVSALPLPILSKVLTNEGGAPPLPHLTSNPSSSVTVVNFVFDSPPDDIHPAGFGYLIPRPSDSNSSPRGIESCMLGTVFDSSSLAAQDSSPTLTKLTVMLGGPHPLPKDGVSIPELLSVLSSHLQRKLPEPILSNVRVQRDCIPIPTVGHWKRMKELKETLSADPWRGKMEVIGAGVGGVSIGDCIEAGRNAGRAWL</sequence>
<evidence type="ECO:0000256" key="10">
    <source>
        <dbReference type="ARBA" id="ARBA00047554"/>
    </source>
</evidence>
<dbReference type="PANTHER" id="PTHR42923:SF3">
    <property type="entry name" value="PROTOPORPHYRINOGEN OXIDASE"/>
    <property type="match status" value="1"/>
</dbReference>
<dbReference type="STRING" id="1314777.A0A164XW82"/>